<feature type="region of interest" description="Disordered" evidence="11">
    <location>
        <begin position="514"/>
        <end position="606"/>
    </location>
</feature>
<dbReference type="GO" id="GO:0016020">
    <property type="term" value="C:membrane"/>
    <property type="evidence" value="ECO:0007669"/>
    <property type="project" value="UniProtKB-SubCell"/>
</dbReference>
<dbReference type="EMBL" id="BQFW01000010">
    <property type="protein sequence ID" value="GJJ75272.1"/>
    <property type="molecule type" value="Genomic_DNA"/>
</dbReference>
<dbReference type="CDD" id="cd16454">
    <property type="entry name" value="RING-H2_PA-TM-RING"/>
    <property type="match status" value="1"/>
</dbReference>
<dbReference type="Pfam" id="PF02225">
    <property type="entry name" value="PA"/>
    <property type="match status" value="1"/>
</dbReference>
<evidence type="ECO:0000256" key="4">
    <source>
        <dbReference type="ARBA" id="ARBA00022692"/>
    </source>
</evidence>
<dbReference type="Gene3D" id="3.50.30.30">
    <property type="match status" value="1"/>
</dbReference>
<dbReference type="Pfam" id="PF13639">
    <property type="entry name" value="zf-RING_2"/>
    <property type="match status" value="1"/>
</dbReference>
<keyword evidence="4 12" id="KW-0812">Transmembrane</keyword>
<evidence type="ECO:0000256" key="2">
    <source>
        <dbReference type="ARBA" id="ARBA00004167"/>
    </source>
</evidence>
<comment type="caution">
    <text evidence="15">The sequence shown here is derived from an EMBL/GenBank/DDBJ whole genome shotgun (WGS) entry which is preliminary data.</text>
</comment>
<dbReference type="Proteomes" id="UP000827284">
    <property type="component" value="Unassembled WGS sequence"/>
</dbReference>
<evidence type="ECO:0000256" key="10">
    <source>
        <dbReference type="PROSITE-ProRule" id="PRU00175"/>
    </source>
</evidence>
<feature type="transmembrane region" description="Helical" evidence="12">
    <location>
        <begin position="225"/>
        <end position="250"/>
    </location>
</feature>
<sequence length="606" mass="65750">MARTGTRAISALSSFMRWLITFLTFCTLSQLCAPVEGAIFGILYARLSYDIVNIKTDNSNIDTLDLVTVGSELPAGIIAKTANLPQNGVSGLLVDMGYGCTPGYNSNTTLPTPELYGLPKIALIRRGGPVDTGTCTFRAKMLQALQADCIGALIYNNPGSTALDSATAAVNATDSTIGIPGMIISYDAGAMLRTFLQQQLNTPATNISSFNRVRINLAPEQRLPVVWEFVLIIIVVLLGISFTVSVILHCRLYALRQRYREEALARGGDVLPNGTIRIKKTLDKAVLNKFPVRIYDKEEASRPSTSSAVLSATAVTLAPTVVAIQKLSKGEGFENIELNTRDGEGTTIQPPASKPNSIHGSIAGRSIRSERALASAEELDKRTALEEAPQRASTMIVDTCAVCLEEFANGDQIRTLPCHHEFHCECIDPWLTRKSSTCPLCKFECTPARTESEEPAEASAGEEAQPVVANDRVMEFIMGPQWVAARTQYHHNGTSTVDRVGHFFSSSFDRLRGRTPSPLAGGTVDSTAPHHAYPTPPQTNSFPGGSTYPMEAEANDDRSAVPLQDFAPSGSRPDRPIAVSILQEEDDLQDPPLRRTRDNLQRRSMP</sequence>
<comment type="catalytic activity">
    <reaction evidence="1">
        <text>S-ubiquitinyl-[E2 ubiquitin-conjugating enzyme]-L-cysteine + [acceptor protein]-L-lysine = [E2 ubiquitin-conjugating enzyme]-L-cysteine + N(6)-ubiquitinyl-[acceptor protein]-L-lysine.</text>
        <dbReference type="EC" id="2.3.2.27"/>
    </reaction>
</comment>
<gene>
    <name evidence="15" type="ORF">EMPS_07630</name>
</gene>
<dbReference type="InterPro" id="IPR001841">
    <property type="entry name" value="Znf_RING"/>
</dbReference>
<dbReference type="SMART" id="SM00184">
    <property type="entry name" value="RING"/>
    <property type="match status" value="1"/>
</dbReference>
<dbReference type="InterPro" id="IPR051653">
    <property type="entry name" value="E3_ligase_sorting_rcpt"/>
</dbReference>
<evidence type="ECO:0000256" key="5">
    <source>
        <dbReference type="ARBA" id="ARBA00022723"/>
    </source>
</evidence>
<dbReference type="Gene3D" id="3.30.40.10">
    <property type="entry name" value="Zinc/RING finger domain, C3HC4 (zinc finger)"/>
    <property type="match status" value="1"/>
</dbReference>
<dbReference type="OrthoDB" id="8062037at2759"/>
<comment type="subcellular location">
    <subcellularLocation>
        <location evidence="2">Membrane</location>
        <topology evidence="2">Single-pass membrane protein</topology>
    </subcellularLocation>
</comment>
<dbReference type="AlphaFoldDB" id="A0A9P3HFB1"/>
<keyword evidence="9 12" id="KW-0472">Membrane</keyword>
<evidence type="ECO:0000256" key="8">
    <source>
        <dbReference type="ARBA" id="ARBA00022989"/>
    </source>
</evidence>
<reference evidence="15" key="2">
    <citation type="journal article" date="2022" name="Microbiol. Resour. Announc.">
        <title>Whole-Genome Sequence of Entomortierella parvispora E1425, a Mucoromycotan Fungus Associated with Burkholderiaceae-Related Endosymbiotic Bacteria.</title>
        <authorList>
            <person name="Herlambang A."/>
            <person name="Guo Y."/>
            <person name="Takashima Y."/>
            <person name="Narisawa K."/>
            <person name="Ohta H."/>
            <person name="Nishizawa T."/>
        </authorList>
    </citation>
    <scope>NUCLEOTIDE SEQUENCE</scope>
    <source>
        <strain evidence="15">E1425</strain>
    </source>
</reference>
<protein>
    <recommendedName>
        <fullName evidence="3">RING-type E3 ubiquitin transferase</fullName>
        <ecNumber evidence="3">2.3.2.27</ecNumber>
    </recommendedName>
</protein>
<evidence type="ECO:0000313" key="16">
    <source>
        <dbReference type="Proteomes" id="UP000827284"/>
    </source>
</evidence>
<dbReference type="PANTHER" id="PTHR47168">
    <property type="entry name" value="RING ZINC FINGER DOMAIN SUPERFAMILY PROTEIN-RELATED"/>
    <property type="match status" value="1"/>
</dbReference>
<feature type="compositionally biased region" description="Basic and acidic residues" evidence="11">
    <location>
        <begin position="592"/>
        <end position="606"/>
    </location>
</feature>
<dbReference type="GO" id="GO:0061630">
    <property type="term" value="F:ubiquitin protein ligase activity"/>
    <property type="evidence" value="ECO:0007669"/>
    <property type="project" value="UniProtKB-EC"/>
</dbReference>
<dbReference type="InterPro" id="IPR046450">
    <property type="entry name" value="PA_dom_sf"/>
</dbReference>
<keyword evidence="8 12" id="KW-1133">Transmembrane helix</keyword>
<keyword evidence="16" id="KW-1185">Reference proteome</keyword>
<evidence type="ECO:0000313" key="15">
    <source>
        <dbReference type="EMBL" id="GJJ75272.1"/>
    </source>
</evidence>
<keyword evidence="13" id="KW-0732">Signal</keyword>
<feature type="compositionally biased region" description="Polar residues" evidence="11">
    <location>
        <begin position="346"/>
        <end position="359"/>
    </location>
</feature>
<feature type="region of interest" description="Disordered" evidence="11">
    <location>
        <begin position="341"/>
        <end position="361"/>
    </location>
</feature>
<dbReference type="GO" id="GO:0008270">
    <property type="term" value="F:zinc ion binding"/>
    <property type="evidence" value="ECO:0007669"/>
    <property type="project" value="UniProtKB-KW"/>
</dbReference>
<keyword evidence="5" id="KW-0479">Metal-binding</keyword>
<name>A0A9P3HFB1_9FUNG</name>
<evidence type="ECO:0000256" key="3">
    <source>
        <dbReference type="ARBA" id="ARBA00012483"/>
    </source>
</evidence>
<dbReference type="PANTHER" id="PTHR47168:SF1">
    <property type="entry name" value="OS02G0798600 PROTEIN"/>
    <property type="match status" value="1"/>
</dbReference>
<evidence type="ECO:0000256" key="1">
    <source>
        <dbReference type="ARBA" id="ARBA00000900"/>
    </source>
</evidence>
<dbReference type="PROSITE" id="PS50089">
    <property type="entry name" value="ZF_RING_2"/>
    <property type="match status" value="1"/>
</dbReference>
<dbReference type="InterPro" id="IPR013083">
    <property type="entry name" value="Znf_RING/FYVE/PHD"/>
</dbReference>
<evidence type="ECO:0000256" key="11">
    <source>
        <dbReference type="SAM" id="MobiDB-lite"/>
    </source>
</evidence>
<dbReference type="SUPFAM" id="SSF57850">
    <property type="entry name" value="RING/U-box"/>
    <property type="match status" value="1"/>
</dbReference>
<keyword evidence="6 10" id="KW-0863">Zinc-finger</keyword>
<feature type="chain" id="PRO_5040122200" description="RING-type E3 ubiquitin transferase" evidence="13">
    <location>
        <begin position="38"/>
        <end position="606"/>
    </location>
</feature>
<evidence type="ECO:0000256" key="6">
    <source>
        <dbReference type="ARBA" id="ARBA00022771"/>
    </source>
</evidence>
<evidence type="ECO:0000256" key="12">
    <source>
        <dbReference type="SAM" id="Phobius"/>
    </source>
</evidence>
<proteinExistence type="predicted"/>
<evidence type="ECO:0000256" key="7">
    <source>
        <dbReference type="ARBA" id="ARBA00022833"/>
    </source>
</evidence>
<accession>A0A9P3HFB1</accession>
<feature type="signal peptide" evidence="13">
    <location>
        <begin position="1"/>
        <end position="37"/>
    </location>
</feature>
<dbReference type="InterPro" id="IPR003137">
    <property type="entry name" value="PA_domain"/>
</dbReference>
<dbReference type="EC" id="2.3.2.27" evidence="3"/>
<evidence type="ECO:0000256" key="9">
    <source>
        <dbReference type="ARBA" id="ARBA00023136"/>
    </source>
</evidence>
<evidence type="ECO:0000256" key="13">
    <source>
        <dbReference type="SAM" id="SignalP"/>
    </source>
</evidence>
<feature type="domain" description="RING-type" evidence="14">
    <location>
        <begin position="400"/>
        <end position="442"/>
    </location>
</feature>
<dbReference type="SUPFAM" id="SSF52025">
    <property type="entry name" value="PA domain"/>
    <property type="match status" value="1"/>
</dbReference>
<organism evidence="15 16">
    <name type="scientific">Entomortierella parvispora</name>
    <dbReference type="NCBI Taxonomy" id="205924"/>
    <lineage>
        <taxon>Eukaryota</taxon>
        <taxon>Fungi</taxon>
        <taxon>Fungi incertae sedis</taxon>
        <taxon>Mucoromycota</taxon>
        <taxon>Mortierellomycotina</taxon>
        <taxon>Mortierellomycetes</taxon>
        <taxon>Mortierellales</taxon>
        <taxon>Mortierellaceae</taxon>
        <taxon>Entomortierella</taxon>
    </lineage>
</organism>
<reference evidence="15" key="1">
    <citation type="submission" date="2021-11" db="EMBL/GenBank/DDBJ databases">
        <authorList>
            <person name="Herlambang A."/>
            <person name="Guo Y."/>
            <person name="Takashima Y."/>
            <person name="Nishizawa T."/>
        </authorList>
    </citation>
    <scope>NUCLEOTIDE SEQUENCE</scope>
    <source>
        <strain evidence="15">E1425</strain>
    </source>
</reference>
<dbReference type="FunFam" id="3.30.40.10:FF:000388">
    <property type="entry name" value="Putative RING zinc finger domain superfamily protein"/>
    <property type="match status" value="1"/>
</dbReference>
<keyword evidence="7" id="KW-0862">Zinc</keyword>
<evidence type="ECO:0000259" key="14">
    <source>
        <dbReference type="PROSITE" id="PS50089"/>
    </source>
</evidence>